<dbReference type="SUPFAM" id="SSF46894">
    <property type="entry name" value="C-terminal effector domain of the bipartite response regulators"/>
    <property type="match status" value="1"/>
</dbReference>
<keyword evidence="1" id="KW-0597">Phosphoprotein</keyword>
<organism evidence="3 4">
    <name type="scientific">Solirubrobacter phytolaccae</name>
    <dbReference type="NCBI Taxonomy" id="1404360"/>
    <lineage>
        <taxon>Bacteria</taxon>
        <taxon>Bacillati</taxon>
        <taxon>Actinomycetota</taxon>
        <taxon>Thermoleophilia</taxon>
        <taxon>Solirubrobacterales</taxon>
        <taxon>Solirubrobacteraceae</taxon>
        <taxon>Solirubrobacter</taxon>
    </lineage>
</organism>
<reference evidence="3" key="1">
    <citation type="submission" date="2022-10" db="EMBL/GenBank/DDBJ databases">
        <title>The WGS of Solirubrobacter phytolaccae KCTC 29190.</title>
        <authorList>
            <person name="Jiang Z."/>
        </authorList>
    </citation>
    <scope>NUCLEOTIDE SEQUENCE</scope>
    <source>
        <strain evidence="3">KCTC 29190</strain>
    </source>
</reference>
<keyword evidence="4" id="KW-1185">Reference proteome</keyword>
<dbReference type="Gene3D" id="1.10.10.10">
    <property type="entry name" value="Winged helix-like DNA-binding domain superfamily/Winged helix DNA-binding domain"/>
    <property type="match status" value="1"/>
</dbReference>
<evidence type="ECO:0000313" key="3">
    <source>
        <dbReference type="EMBL" id="MDA0185532.1"/>
    </source>
</evidence>
<dbReference type="InterPro" id="IPR036388">
    <property type="entry name" value="WH-like_DNA-bd_sf"/>
</dbReference>
<comment type="caution">
    <text evidence="3">The sequence shown here is derived from an EMBL/GenBank/DDBJ whole genome shotgun (WGS) entry which is preliminary data.</text>
</comment>
<dbReference type="GO" id="GO:0003677">
    <property type="term" value="F:DNA binding"/>
    <property type="evidence" value="ECO:0007669"/>
    <property type="project" value="InterPro"/>
</dbReference>
<dbReference type="InterPro" id="IPR016032">
    <property type="entry name" value="Sig_transdc_resp-reg_C-effctor"/>
</dbReference>
<dbReference type="SMART" id="SM00240">
    <property type="entry name" value="FHA"/>
    <property type="match status" value="1"/>
</dbReference>
<evidence type="ECO:0000256" key="1">
    <source>
        <dbReference type="ARBA" id="ARBA00022553"/>
    </source>
</evidence>
<sequence>MHDWPERHASSPAELQARLAAERAEAPFLELRDGDGVQQIVALAGQLTVGRSPTAGLALPWDAQVSRSHTSIECLDGMWTVLDDGRSTNGTFVNEERVGGRRTLRHLDVIRVGATRLRFHDPSEAGQDSKLTEVAGNVAIPTLTPAQLRVLGALCRPADGPASNEEIADELTVSIDTVKTHMRALFDAFDLGASAPYRKRFELVKKAVDAGLVSPPR</sequence>
<dbReference type="InterPro" id="IPR000792">
    <property type="entry name" value="Tscrpt_reg_LuxR_C"/>
</dbReference>
<dbReference type="SMART" id="SM00421">
    <property type="entry name" value="HTH_LUXR"/>
    <property type="match status" value="1"/>
</dbReference>
<feature type="domain" description="FHA" evidence="2">
    <location>
        <begin position="47"/>
        <end position="98"/>
    </location>
</feature>
<dbReference type="Proteomes" id="UP001147653">
    <property type="component" value="Unassembled WGS sequence"/>
</dbReference>
<dbReference type="EMBL" id="JAPDDP010000120">
    <property type="protein sequence ID" value="MDA0185532.1"/>
    <property type="molecule type" value="Genomic_DNA"/>
</dbReference>
<proteinExistence type="predicted"/>
<accession>A0A9X3NQ74</accession>
<dbReference type="PROSITE" id="PS50006">
    <property type="entry name" value="FHA_DOMAIN"/>
    <property type="match status" value="1"/>
</dbReference>
<dbReference type="CDD" id="cd00060">
    <property type="entry name" value="FHA"/>
    <property type="match status" value="1"/>
</dbReference>
<protein>
    <submittedName>
        <fullName evidence="3">FHA domain-containing protein</fullName>
    </submittedName>
</protein>
<dbReference type="AlphaFoldDB" id="A0A9X3NQ74"/>
<evidence type="ECO:0000259" key="2">
    <source>
        <dbReference type="PROSITE" id="PS50006"/>
    </source>
</evidence>
<dbReference type="Pfam" id="PF00498">
    <property type="entry name" value="FHA"/>
    <property type="match status" value="1"/>
</dbReference>
<dbReference type="RefSeq" id="WP_270030038.1">
    <property type="nucleotide sequence ID" value="NZ_JAPDDP010000120.1"/>
</dbReference>
<dbReference type="InterPro" id="IPR008984">
    <property type="entry name" value="SMAD_FHA_dom_sf"/>
</dbReference>
<dbReference type="GO" id="GO:0006355">
    <property type="term" value="P:regulation of DNA-templated transcription"/>
    <property type="evidence" value="ECO:0007669"/>
    <property type="project" value="InterPro"/>
</dbReference>
<evidence type="ECO:0000313" key="4">
    <source>
        <dbReference type="Proteomes" id="UP001147653"/>
    </source>
</evidence>
<dbReference type="InterPro" id="IPR000253">
    <property type="entry name" value="FHA_dom"/>
</dbReference>
<name>A0A9X3NQ74_9ACTN</name>
<dbReference type="Gene3D" id="2.60.200.20">
    <property type="match status" value="1"/>
</dbReference>
<dbReference type="SUPFAM" id="SSF49879">
    <property type="entry name" value="SMAD/FHA domain"/>
    <property type="match status" value="1"/>
</dbReference>
<gene>
    <name evidence="3" type="ORF">OJ997_34825</name>
</gene>